<dbReference type="Proteomes" id="UP000095282">
    <property type="component" value="Unplaced"/>
</dbReference>
<feature type="domain" description="F-box" evidence="1">
    <location>
        <begin position="116"/>
        <end position="167"/>
    </location>
</feature>
<dbReference type="InterPro" id="IPR041426">
    <property type="entry name" value="Mos1_HTH"/>
</dbReference>
<dbReference type="PANTHER" id="PTHR23015:SF4">
    <property type="entry name" value="DUF38 DOMAIN-CONTAINING PROTEIN-RELATED"/>
    <property type="match status" value="1"/>
</dbReference>
<dbReference type="Pfam" id="PF01827">
    <property type="entry name" value="FTH"/>
    <property type="match status" value="1"/>
</dbReference>
<evidence type="ECO:0000259" key="1">
    <source>
        <dbReference type="PROSITE" id="PS50181"/>
    </source>
</evidence>
<protein>
    <submittedName>
        <fullName evidence="3">F-box domain-containing protein</fullName>
    </submittedName>
</protein>
<proteinExistence type="predicted"/>
<accession>A0A1I7UMZ4</accession>
<keyword evidence="2" id="KW-1185">Reference proteome</keyword>
<dbReference type="InterPro" id="IPR040161">
    <property type="entry name" value="FB224"/>
</dbReference>
<dbReference type="GO" id="GO:0045087">
    <property type="term" value="P:innate immune response"/>
    <property type="evidence" value="ECO:0007669"/>
    <property type="project" value="TreeGrafter"/>
</dbReference>
<dbReference type="InterPro" id="IPR002900">
    <property type="entry name" value="DUF38/FTH_CAE_spp"/>
</dbReference>
<dbReference type="PANTHER" id="PTHR23015">
    <property type="entry name" value="UNCHARACTERIZED C.ELEGANS PROTEIN"/>
    <property type="match status" value="1"/>
</dbReference>
<organism evidence="2 3">
    <name type="scientific">Caenorhabditis tropicalis</name>
    <dbReference type="NCBI Taxonomy" id="1561998"/>
    <lineage>
        <taxon>Eukaryota</taxon>
        <taxon>Metazoa</taxon>
        <taxon>Ecdysozoa</taxon>
        <taxon>Nematoda</taxon>
        <taxon>Chromadorea</taxon>
        <taxon>Rhabditida</taxon>
        <taxon>Rhabditina</taxon>
        <taxon>Rhabditomorpha</taxon>
        <taxon>Rhabditoidea</taxon>
        <taxon>Rhabditidae</taxon>
        <taxon>Peloderinae</taxon>
        <taxon>Caenorhabditis</taxon>
    </lineage>
</organism>
<evidence type="ECO:0000313" key="3">
    <source>
        <dbReference type="WBParaSite" id="Csp11.Scaffold630.g17595.t1"/>
    </source>
</evidence>
<name>A0A1I7UMZ4_9PELO</name>
<dbReference type="AlphaFoldDB" id="A0A1I7UMZ4"/>
<dbReference type="Pfam" id="PF17906">
    <property type="entry name" value="HTH_48"/>
    <property type="match status" value="1"/>
</dbReference>
<dbReference type="PROSITE" id="PS50181">
    <property type="entry name" value="FBOX"/>
    <property type="match status" value="1"/>
</dbReference>
<dbReference type="InterPro" id="IPR001810">
    <property type="entry name" value="F-box_dom"/>
</dbReference>
<reference evidence="3" key="1">
    <citation type="submission" date="2016-11" db="UniProtKB">
        <authorList>
            <consortium name="WormBaseParasite"/>
        </authorList>
    </citation>
    <scope>IDENTIFICATION</scope>
</reference>
<sequence length="415" mass="48648">MKKHPSAIEVFVFYEREKGESDLYQRICDVLGKNIISEEDFKIVCDKVKNMKQRDIGQLVVRDLTNLRICILSEVKNKKSISESLLSISNTIGKIDNQDFEFWFERFSSGNLELDQKMFSDLPIETLGIIAEKLDFGSQIKLRSVSRGFWHVVNQARPSIDRIWCSFHENDNSKKVAKITVRQIGHLLNNFKQLYTGEDFSERALNNMKTLLKNPRFQLKTFEWKNNLSSEFDERLIDMLNSLNHQIEIVHLVARLNGELVIDLVKTMKPETLEQIDFGNYDSIDVDRLAQLEQWKKAKYVSFFEAIPDFFRYLHHFQRLERVDIAVEPLSLDDLLLVKKCFIQNNKLKSFSIDVEDRPVEPEIFEALDLSDIYFDEKGAYFCGRYDIPGSIEYLKVTITLDGIDFDRKTEEEDY</sequence>
<dbReference type="CDD" id="cd22150">
    <property type="entry name" value="F-box_CeFBXA-like"/>
    <property type="match status" value="1"/>
</dbReference>
<evidence type="ECO:0000313" key="2">
    <source>
        <dbReference type="Proteomes" id="UP000095282"/>
    </source>
</evidence>
<dbReference type="WBParaSite" id="Csp11.Scaffold630.g17595.t1">
    <property type="protein sequence ID" value="Csp11.Scaffold630.g17595.t1"/>
    <property type="gene ID" value="Csp11.Scaffold630.g17595"/>
</dbReference>